<dbReference type="GeneID" id="111174655"/>
<evidence type="ECO:0000313" key="1">
    <source>
        <dbReference type="Proteomes" id="UP000248483"/>
    </source>
</evidence>
<dbReference type="CTD" id="55848"/>
<dbReference type="InParanoid" id="A0A2Y9ND27"/>
<reference evidence="2" key="1">
    <citation type="submission" date="2025-08" db="UniProtKB">
        <authorList>
            <consortium name="RefSeq"/>
        </authorList>
    </citation>
    <scope>IDENTIFICATION</scope>
    <source>
        <tissue evidence="2">Blood</tissue>
    </source>
</reference>
<protein>
    <submittedName>
        <fullName evidence="2">Plasminogen receptor (KT) isoform X1</fullName>
    </submittedName>
</protein>
<gene>
    <name evidence="2" type="primary">PLGRKT</name>
</gene>
<proteinExistence type="predicted"/>
<keyword evidence="1" id="KW-1185">Reference proteome</keyword>
<name>A0A2Y9ND27_DELLE</name>
<dbReference type="RefSeq" id="XP_022429352.1">
    <property type="nucleotide sequence ID" value="XM_022573644.2"/>
</dbReference>
<dbReference type="Proteomes" id="UP000248483">
    <property type="component" value="Unplaced"/>
</dbReference>
<evidence type="ECO:0000313" key="2">
    <source>
        <dbReference type="RefSeq" id="XP_022429352.1"/>
    </source>
</evidence>
<sequence length="180" mass="20270">MLCPSCEELQKREYIIRRQAGKKTPGLLGQARGPFKEDESCADRLRLGIPAMASQSQSSAGRDPVRAAVSDSGLEASALISVPALPLPTAQCGLLWEPRESSSSCLASTLNPWEYPLIHRNYNPDPREQGQEKVLSSSRYTVERKIRKHEAIEQEKIFEIIQFNQLFLCQDGVYIFKIYE</sequence>
<dbReference type="AlphaFoldDB" id="A0A2Y9ND27"/>
<dbReference type="KEGG" id="dle:111174655"/>
<accession>A0A2Y9ND27</accession>
<keyword evidence="2" id="KW-0675">Receptor</keyword>
<organism evidence="1 2">
    <name type="scientific">Delphinapterus leucas</name>
    <name type="common">Beluga whale</name>
    <dbReference type="NCBI Taxonomy" id="9749"/>
    <lineage>
        <taxon>Eukaryota</taxon>
        <taxon>Metazoa</taxon>
        <taxon>Chordata</taxon>
        <taxon>Craniata</taxon>
        <taxon>Vertebrata</taxon>
        <taxon>Euteleostomi</taxon>
        <taxon>Mammalia</taxon>
        <taxon>Eutheria</taxon>
        <taxon>Laurasiatheria</taxon>
        <taxon>Artiodactyla</taxon>
        <taxon>Whippomorpha</taxon>
        <taxon>Cetacea</taxon>
        <taxon>Odontoceti</taxon>
        <taxon>Monodontidae</taxon>
        <taxon>Delphinapterus</taxon>
    </lineage>
</organism>